<evidence type="ECO:0000313" key="3">
    <source>
        <dbReference type="Proteomes" id="UP000594263"/>
    </source>
</evidence>
<reference evidence="2" key="1">
    <citation type="submission" date="2021-01" db="UniProtKB">
        <authorList>
            <consortium name="EnsemblPlants"/>
        </authorList>
    </citation>
    <scope>IDENTIFICATION</scope>
</reference>
<keyword evidence="3" id="KW-1185">Reference proteome</keyword>
<feature type="region of interest" description="Disordered" evidence="1">
    <location>
        <begin position="39"/>
        <end position="100"/>
    </location>
</feature>
<feature type="compositionally biased region" description="Polar residues" evidence="1">
    <location>
        <begin position="64"/>
        <end position="74"/>
    </location>
</feature>
<evidence type="ECO:0000256" key="1">
    <source>
        <dbReference type="SAM" id="MobiDB-lite"/>
    </source>
</evidence>
<evidence type="ECO:0000313" key="2">
    <source>
        <dbReference type="EnsemblPlants" id="Kaladp0011s1002.1.v1.1.CDS.1"/>
    </source>
</evidence>
<organism evidence="2 3">
    <name type="scientific">Kalanchoe fedtschenkoi</name>
    <name type="common">Lavender scallops</name>
    <name type="synonym">South American air plant</name>
    <dbReference type="NCBI Taxonomy" id="63787"/>
    <lineage>
        <taxon>Eukaryota</taxon>
        <taxon>Viridiplantae</taxon>
        <taxon>Streptophyta</taxon>
        <taxon>Embryophyta</taxon>
        <taxon>Tracheophyta</taxon>
        <taxon>Spermatophyta</taxon>
        <taxon>Magnoliopsida</taxon>
        <taxon>eudicotyledons</taxon>
        <taxon>Gunneridae</taxon>
        <taxon>Pentapetalae</taxon>
        <taxon>Saxifragales</taxon>
        <taxon>Crassulaceae</taxon>
        <taxon>Kalanchoe</taxon>
    </lineage>
</organism>
<feature type="compositionally biased region" description="Basic and acidic residues" evidence="1">
    <location>
        <begin position="81"/>
        <end position="93"/>
    </location>
</feature>
<protein>
    <submittedName>
        <fullName evidence="2">Uncharacterized protein</fullName>
    </submittedName>
</protein>
<dbReference type="Proteomes" id="UP000594263">
    <property type="component" value="Unplaced"/>
</dbReference>
<feature type="compositionally biased region" description="Low complexity" evidence="1">
    <location>
        <begin position="52"/>
        <end position="63"/>
    </location>
</feature>
<sequence>MEQGNALEINSCHHSRRYRELNNYRDLYFLKKKKNGKPFFPGMTIRERTDTSHLSASTSTSMSIKNNELYTPRSSSKKPRFAGERQTAREERMVQIGKKK</sequence>
<name>A0A7N0RJ59_KALFE</name>
<dbReference type="AlphaFoldDB" id="A0A7N0RJ59"/>
<dbReference type="EnsemblPlants" id="Kaladp0011s1002.1.v1.1">
    <property type="protein sequence ID" value="Kaladp0011s1002.1.v1.1.CDS.1"/>
    <property type="gene ID" value="Kaladp0011s1002.v1.1"/>
</dbReference>
<accession>A0A7N0RJ59</accession>
<dbReference type="Gramene" id="Kaladp0011s1002.1.v1.1">
    <property type="protein sequence ID" value="Kaladp0011s1002.1.v1.1.CDS.1"/>
    <property type="gene ID" value="Kaladp0011s1002.v1.1"/>
</dbReference>
<proteinExistence type="predicted"/>